<evidence type="ECO:0000313" key="4">
    <source>
        <dbReference type="Proteomes" id="UP001484239"/>
    </source>
</evidence>
<organism evidence="3 4">
    <name type="scientific">Gaopeijia maritima</name>
    <dbReference type="NCBI Taxonomy" id="3119007"/>
    <lineage>
        <taxon>Bacteria</taxon>
        <taxon>Pseudomonadati</taxon>
        <taxon>Gemmatimonadota</taxon>
        <taxon>Longimicrobiia</taxon>
        <taxon>Gaopeijiales</taxon>
        <taxon>Gaopeijiaceae</taxon>
        <taxon>Gaopeijia</taxon>
    </lineage>
</organism>
<feature type="region of interest" description="Disordered" evidence="2">
    <location>
        <begin position="238"/>
        <end position="261"/>
    </location>
</feature>
<dbReference type="Gene3D" id="1.10.287.1490">
    <property type="match status" value="1"/>
</dbReference>
<gene>
    <name evidence="3" type="ORF">WI372_14160</name>
</gene>
<evidence type="ECO:0000313" key="3">
    <source>
        <dbReference type="EMBL" id="MEK9502132.1"/>
    </source>
</evidence>
<dbReference type="Proteomes" id="UP001484239">
    <property type="component" value="Unassembled WGS sequence"/>
</dbReference>
<evidence type="ECO:0000256" key="1">
    <source>
        <dbReference type="SAM" id="Coils"/>
    </source>
</evidence>
<name>A0ABU9EDD9_9BACT</name>
<feature type="coiled-coil region" evidence="1">
    <location>
        <begin position="68"/>
        <end position="167"/>
    </location>
</feature>
<evidence type="ECO:0008006" key="5">
    <source>
        <dbReference type="Google" id="ProtNLM"/>
    </source>
</evidence>
<proteinExistence type="predicted"/>
<evidence type="ECO:0000256" key="2">
    <source>
        <dbReference type="SAM" id="MobiDB-lite"/>
    </source>
</evidence>
<sequence>MTDQTRHALKELQRLDEELRDARDEIEQVVESIADVDEPALALESDVGKTQGRLQELRVEERRVELSAKEKAARIERLDERLKGVRNVREEAAVSAELEMVKRSMESDEQEAYSLIDQIRKLELQLEEQQSALEQARQEIEPRRVELEADRARREAAIAEMDEQRKAFVETMPESEIRMYEGIRRGGRRRAVAALTEDGACGHCFSMLPLQLQNEIRHGVALIRCEACGVILAQPVAEDEGDDEAAGADAGAPEGDIDTDG</sequence>
<feature type="coiled-coil region" evidence="1">
    <location>
        <begin position="5"/>
        <end position="32"/>
    </location>
</feature>
<keyword evidence="1" id="KW-0175">Coiled coil</keyword>
<comment type="caution">
    <text evidence="3">The sequence shown here is derived from an EMBL/GenBank/DDBJ whole genome shotgun (WGS) entry which is preliminary data.</text>
</comment>
<keyword evidence="4" id="KW-1185">Reference proteome</keyword>
<dbReference type="RefSeq" id="WP_405276664.1">
    <property type="nucleotide sequence ID" value="NZ_CP144380.1"/>
</dbReference>
<dbReference type="EMBL" id="JBBHLI010000009">
    <property type="protein sequence ID" value="MEK9502132.1"/>
    <property type="molecule type" value="Genomic_DNA"/>
</dbReference>
<protein>
    <recommendedName>
        <fullName evidence="5">C4-type zinc ribbon domain-containing protein</fullName>
    </recommendedName>
</protein>
<accession>A0ABU9EDD9</accession>
<reference evidence="3 4" key="1">
    <citation type="submission" date="2024-02" db="EMBL/GenBank/DDBJ databases">
        <title>A novel Gemmatimonadota bacterium.</title>
        <authorList>
            <person name="Du Z.-J."/>
            <person name="Ye Y.-Q."/>
        </authorList>
    </citation>
    <scope>NUCLEOTIDE SEQUENCE [LARGE SCALE GENOMIC DNA]</scope>
    <source>
        <strain evidence="3 4">DH-20</strain>
    </source>
</reference>